<evidence type="ECO:0000256" key="4">
    <source>
        <dbReference type="HAMAP-Rule" id="MF_00925"/>
    </source>
</evidence>
<dbReference type="GO" id="GO:0030674">
    <property type="term" value="F:protein-macromolecule adaptor activity"/>
    <property type="evidence" value="ECO:0007669"/>
    <property type="project" value="TreeGrafter"/>
</dbReference>
<name>A0A0K6GU76_9NEIS</name>
<dbReference type="AlphaFoldDB" id="A0A0K6GU76"/>
<proteinExistence type="inferred from homology"/>
<keyword evidence="1 4" id="KW-0732">Signal</keyword>
<dbReference type="PANTHER" id="PTHR37482:SF1">
    <property type="entry name" value="OUTER MEMBRANE PROTEIN ASSEMBLY FACTOR BAME"/>
    <property type="match status" value="1"/>
</dbReference>
<comment type="function">
    <text evidence="4">Part of the outer membrane protein assembly complex, which is involved in assembly and insertion of beta-barrel proteins into the outer membrane.</text>
</comment>
<dbReference type="InterPro" id="IPR007450">
    <property type="entry name" value="BamE_dom"/>
</dbReference>
<keyword evidence="8" id="KW-1185">Reference proteome</keyword>
<evidence type="ECO:0000313" key="8">
    <source>
        <dbReference type="Proteomes" id="UP000243535"/>
    </source>
</evidence>
<gene>
    <name evidence="4" type="primary">bamE</name>
    <name evidence="7" type="ORF">Ga0061063_1205</name>
</gene>
<keyword evidence="4" id="KW-0449">Lipoprotein</keyword>
<protein>
    <recommendedName>
        <fullName evidence="4">Outer membrane protein assembly factor BamE</fullName>
    </recommendedName>
</protein>
<evidence type="ECO:0000256" key="1">
    <source>
        <dbReference type="ARBA" id="ARBA00022729"/>
    </source>
</evidence>
<comment type="similarity">
    <text evidence="4">Belongs to the BamE family.</text>
</comment>
<feature type="domain" description="Outer membrane protein assembly factor BamE" evidence="6">
    <location>
        <begin position="34"/>
        <end position="103"/>
    </location>
</feature>
<comment type="subunit">
    <text evidence="4">Part of the Bam complex.</text>
</comment>
<evidence type="ECO:0000256" key="5">
    <source>
        <dbReference type="SAM" id="MobiDB-lite"/>
    </source>
</evidence>
<evidence type="ECO:0000256" key="2">
    <source>
        <dbReference type="ARBA" id="ARBA00023136"/>
    </source>
</evidence>
<evidence type="ECO:0000313" key="7">
    <source>
        <dbReference type="EMBL" id="CUA82340.1"/>
    </source>
</evidence>
<organism evidence="7 8">
    <name type="scientific">Gulbenkiania indica</name>
    <dbReference type="NCBI Taxonomy" id="375574"/>
    <lineage>
        <taxon>Bacteria</taxon>
        <taxon>Pseudomonadati</taxon>
        <taxon>Pseudomonadota</taxon>
        <taxon>Betaproteobacteria</taxon>
        <taxon>Neisseriales</taxon>
        <taxon>Chromobacteriaceae</taxon>
        <taxon>Gulbenkiania</taxon>
    </lineage>
</organism>
<evidence type="ECO:0000259" key="6">
    <source>
        <dbReference type="Pfam" id="PF04355"/>
    </source>
</evidence>
<keyword evidence="4" id="KW-0564">Palmitate</keyword>
<evidence type="ECO:0000256" key="3">
    <source>
        <dbReference type="ARBA" id="ARBA00023237"/>
    </source>
</evidence>
<dbReference type="OrthoDB" id="9808250at2"/>
<dbReference type="HAMAP" id="MF_00925">
    <property type="entry name" value="OM_assembly_BamE"/>
    <property type="match status" value="1"/>
</dbReference>
<sequence>MRALIIAASLALAGCSSLNPMNWLTPHRLDIPQGNYVTEDAVARLKPGMTRSQVRFVLGTPLLTDPFHANRWDYKYRLIRDGKVVRDATVTVFFEGDVLTRIEGQPLPAEQPVAPPLDASAPAAVPAQ</sequence>
<dbReference type="PANTHER" id="PTHR37482">
    <property type="entry name" value="OUTER MEMBRANE PROTEIN ASSEMBLY FACTOR BAME"/>
    <property type="match status" value="1"/>
</dbReference>
<comment type="subcellular location">
    <subcellularLocation>
        <location evidence="4">Cell outer membrane</location>
        <topology evidence="4">Lipid-anchor</topology>
    </subcellularLocation>
</comment>
<dbReference type="Proteomes" id="UP000243535">
    <property type="component" value="Unassembled WGS sequence"/>
</dbReference>
<dbReference type="PROSITE" id="PS51257">
    <property type="entry name" value="PROKAR_LIPOPROTEIN"/>
    <property type="match status" value="1"/>
</dbReference>
<keyword evidence="2 4" id="KW-0472">Membrane</keyword>
<dbReference type="GO" id="GO:0043165">
    <property type="term" value="P:Gram-negative-bacterium-type cell outer membrane assembly"/>
    <property type="evidence" value="ECO:0007669"/>
    <property type="project" value="UniProtKB-UniRule"/>
</dbReference>
<dbReference type="RefSeq" id="WP_054287203.1">
    <property type="nucleotide sequence ID" value="NZ_CYHA01000002.1"/>
</dbReference>
<feature type="region of interest" description="Disordered" evidence="5">
    <location>
        <begin position="107"/>
        <end position="128"/>
    </location>
</feature>
<accession>A0A0K6GU76</accession>
<keyword evidence="3 4" id="KW-0998">Cell outer membrane</keyword>
<dbReference type="InterPro" id="IPR026592">
    <property type="entry name" value="BamE"/>
</dbReference>
<dbReference type="EMBL" id="CYHA01000002">
    <property type="protein sequence ID" value="CUA82340.1"/>
    <property type="molecule type" value="Genomic_DNA"/>
</dbReference>
<dbReference type="GO" id="GO:1990063">
    <property type="term" value="C:Bam protein complex"/>
    <property type="evidence" value="ECO:0007669"/>
    <property type="project" value="TreeGrafter"/>
</dbReference>
<dbReference type="GO" id="GO:0051205">
    <property type="term" value="P:protein insertion into membrane"/>
    <property type="evidence" value="ECO:0007669"/>
    <property type="project" value="UniProtKB-UniRule"/>
</dbReference>
<reference evidence="8" key="1">
    <citation type="submission" date="2015-08" db="EMBL/GenBank/DDBJ databases">
        <authorList>
            <person name="Varghese N."/>
        </authorList>
    </citation>
    <scope>NUCLEOTIDE SEQUENCE [LARGE SCALE GENOMIC DNA]</scope>
    <source>
        <strain evidence="8">DSM 17901</strain>
    </source>
</reference>
<dbReference type="Gene3D" id="3.30.1450.10">
    <property type="match status" value="1"/>
</dbReference>
<dbReference type="Pfam" id="PF04355">
    <property type="entry name" value="BamE"/>
    <property type="match status" value="1"/>
</dbReference>
<dbReference type="InterPro" id="IPR037873">
    <property type="entry name" value="BamE-like"/>
</dbReference>
<dbReference type="STRING" id="375574.GCA_001418035_00998"/>